<keyword evidence="2" id="KW-0660">Purine salvage</keyword>
<name>A1RZZ7_THEPD</name>
<accession>A1RZZ7</accession>
<dbReference type="EMBL" id="CP000505">
    <property type="protein sequence ID" value="ABL78777.1"/>
    <property type="molecule type" value="Genomic_DNA"/>
</dbReference>
<dbReference type="Gene3D" id="3.40.50.2020">
    <property type="match status" value="1"/>
</dbReference>
<organism evidence="3 4">
    <name type="scientific">Thermofilum pendens (strain DSM 2475 / Hrk 5)</name>
    <dbReference type="NCBI Taxonomy" id="368408"/>
    <lineage>
        <taxon>Archaea</taxon>
        <taxon>Thermoproteota</taxon>
        <taxon>Thermoprotei</taxon>
        <taxon>Thermofilales</taxon>
        <taxon>Thermofilaceae</taxon>
        <taxon>Thermofilum</taxon>
    </lineage>
</organism>
<dbReference type="eggNOG" id="arCOG00031">
    <property type="taxonomic scope" value="Archaea"/>
</dbReference>
<dbReference type="InterPro" id="IPR029057">
    <property type="entry name" value="PRTase-like"/>
</dbReference>
<dbReference type="STRING" id="368408.Tpen_1380"/>
<dbReference type="GeneID" id="4600368"/>
<dbReference type="GO" id="GO:0016740">
    <property type="term" value="F:transferase activity"/>
    <property type="evidence" value="ECO:0007669"/>
    <property type="project" value="UniProtKB-KW"/>
</dbReference>
<dbReference type="PANTHER" id="PTHR43864">
    <property type="entry name" value="HYPOXANTHINE/GUANINE PHOSPHORIBOSYLTRANSFERASE"/>
    <property type="match status" value="1"/>
</dbReference>
<sequence>MAGEVEESSYIVAKLLNCLKEVYTFKELEEALGVSSQILWRYTTFTQFPERQTARKILDGIREKRLLERAFKEMVIGERKTVEEWRFLFNPRFLNLVGYLAWKKFRDDGVDVVLAAGEKNAALAAILAEWLSAESYVASEHAWSSWGKLYSASYSSSEREEIVYLHVPREALKRDSKVLFAKGVARNFESLAALRSIAEQAKAVPVGAVVAVSLSGEWMGLAEKAGLRKVYVASVVADGNVFVNLP</sequence>
<protein>
    <submittedName>
        <fullName evidence="3">Uncharacterized protein</fullName>
    </submittedName>
</protein>
<dbReference type="AlphaFoldDB" id="A1RZZ7"/>
<evidence type="ECO:0000256" key="2">
    <source>
        <dbReference type="ARBA" id="ARBA00022726"/>
    </source>
</evidence>
<dbReference type="HOGENOM" id="CLU_086256_0_0_2"/>
<evidence type="ECO:0000313" key="4">
    <source>
        <dbReference type="Proteomes" id="UP000000641"/>
    </source>
</evidence>
<dbReference type="PANTHER" id="PTHR43864:SF1">
    <property type="entry name" value="XANTHINE PHOSPHORIBOSYLTRANSFERASE"/>
    <property type="match status" value="1"/>
</dbReference>
<dbReference type="SUPFAM" id="SSF53271">
    <property type="entry name" value="PRTase-like"/>
    <property type="match status" value="1"/>
</dbReference>
<dbReference type="EnsemblBacteria" id="ABL78777">
    <property type="protein sequence ID" value="ABL78777"/>
    <property type="gene ID" value="Tpen_1380"/>
</dbReference>
<dbReference type="GO" id="GO:0006166">
    <property type="term" value="P:purine ribonucleoside salvage"/>
    <property type="evidence" value="ECO:0007669"/>
    <property type="project" value="UniProtKB-KW"/>
</dbReference>
<dbReference type="InterPro" id="IPR050118">
    <property type="entry name" value="Pur/Pyrimidine_PRTase"/>
</dbReference>
<reference evidence="4" key="1">
    <citation type="journal article" date="2008" name="J. Bacteriol.">
        <title>Genome sequence of Thermofilum pendens reveals an exceptional loss of biosynthetic pathways without genome reduction.</title>
        <authorList>
            <person name="Anderson I."/>
            <person name="Rodriguez J."/>
            <person name="Susanti D."/>
            <person name="Porat I."/>
            <person name="Reich C."/>
            <person name="Ulrich L.E."/>
            <person name="Elkins J.G."/>
            <person name="Mavromatis K."/>
            <person name="Lykidis A."/>
            <person name="Kim E."/>
            <person name="Thompson L.S."/>
            <person name="Nolan M."/>
            <person name="Land M."/>
            <person name="Copeland A."/>
            <person name="Lapidus A."/>
            <person name="Lucas S."/>
            <person name="Detter C."/>
            <person name="Zhulin I.B."/>
            <person name="Olsen G.J."/>
            <person name="Whitman W."/>
            <person name="Mukhopadhyay B."/>
            <person name="Bristow J."/>
            <person name="Kyrpides N."/>
        </authorList>
    </citation>
    <scope>NUCLEOTIDE SEQUENCE [LARGE SCALE GENOMIC DNA]</scope>
    <source>
        <strain evidence="4">DSM 2475 / Hrk 5</strain>
    </source>
</reference>
<dbReference type="Proteomes" id="UP000000641">
    <property type="component" value="Chromosome"/>
</dbReference>
<evidence type="ECO:0000313" key="3">
    <source>
        <dbReference type="EMBL" id="ABL78777.1"/>
    </source>
</evidence>
<dbReference type="KEGG" id="tpe:Tpen_1380"/>
<gene>
    <name evidence="3" type="ordered locus">Tpen_1380</name>
</gene>
<keyword evidence="1" id="KW-0808">Transferase</keyword>
<dbReference type="RefSeq" id="WP_011753042.1">
    <property type="nucleotide sequence ID" value="NC_008698.1"/>
</dbReference>
<keyword evidence="4" id="KW-1185">Reference proteome</keyword>
<dbReference type="OrthoDB" id="31418at2157"/>
<proteinExistence type="predicted"/>
<evidence type="ECO:0000256" key="1">
    <source>
        <dbReference type="ARBA" id="ARBA00022679"/>
    </source>
</evidence>